<dbReference type="PRINTS" id="PR00909">
    <property type="entry name" value="SPERMDNBNDNG"/>
</dbReference>
<dbReference type="SUPFAM" id="SSF53850">
    <property type="entry name" value="Periplasmic binding protein-like II"/>
    <property type="match status" value="1"/>
</dbReference>
<dbReference type="PANTHER" id="PTHR30222">
    <property type="entry name" value="SPERMIDINE/PUTRESCINE-BINDING PERIPLASMIC PROTEIN"/>
    <property type="match status" value="1"/>
</dbReference>
<keyword evidence="3" id="KW-0813">Transport</keyword>
<keyword evidence="5" id="KW-0574">Periplasm</keyword>
<dbReference type="GO" id="GO:0019808">
    <property type="term" value="F:polyamine binding"/>
    <property type="evidence" value="ECO:0007669"/>
    <property type="project" value="InterPro"/>
</dbReference>
<dbReference type="InterPro" id="IPR006059">
    <property type="entry name" value="SBP"/>
</dbReference>
<dbReference type="GO" id="GO:0015846">
    <property type="term" value="P:polyamine transport"/>
    <property type="evidence" value="ECO:0007669"/>
    <property type="project" value="InterPro"/>
</dbReference>
<dbReference type="GO" id="GO:0055085">
    <property type="term" value="P:transmembrane transport"/>
    <property type="evidence" value="ECO:0007669"/>
    <property type="project" value="InterPro"/>
</dbReference>
<comment type="subcellular location">
    <subcellularLocation>
        <location evidence="1">Periplasm</location>
    </subcellularLocation>
</comment>
<reference evidence="6 7" key="1">
    <citation type="submission" date="2017-01" db="EMBL/GenBank/DDBJ databases">
        <authorList>
            <person name="Mah S.A."/>
            <person name="Swanson W.J."/>
            <person name="Moy G.W."/>
            <person name="Vacquier V.D."/>
        </authorList>
    </citation>
    <scope>NUCLEOTIDE SEQUENCE [LARGE SCALE GENOMIC DNA]</scope>
    <source>
        <strain evidence="6 7">DSM 29590</strain>
    </source>
</reference>
<dbReference type="AlphaFoldDB" id="A0A1N7F9Z0"/>
<protein>
    <submittedName>
        <fullName evidence="6">Putative spermidine/putrescine transport system substrate-binding protein/spermidine/putrescine transport system substrate-binding protein</fullName>
    </submittedName>
</protein>
<accession>A0A1N7F9Z0</accession>
<comment type="similarity">
    <text evidence="2">Belongs to the bacterial solute-binding protein 1 family.</text>
</comment>
<dbReference type="InterPro" id="IPR001188">
    <property type="entry name" value="Sperm_putr-bd"/>
</dbReference>
<sequence length="385" mass="42816">MLSPFAFLPASHEAGGDRPAKKPPNKEKHMSAYRNLALAVSSAALMSAAGAGLAAGGDLVVFDWAGYEDPGFFQSYIDEHGEAPTYAFFGDEEEAFQKLRAGFEADVAHPCSQSVPKWMDAGLLAPLDTSRIDRWDELEPGFRDIEAYMKDGDHYLVPVDWGNTALIYNTEELSEEDVQSLNVFIDPKHQGRISIGDNVDDAYALAFLATGVQDWTKATDEDFQEASDWLRKLHQNVRTYWSDGASLRQLMQSGEVYLTWSWNETFATMSGEGFPIAMKRDTDEGASSWVCGYSRLASGSEENEDLFYDFINAWLEPGSAEYIVTQWGYGHSNVEAMADIPEETLTSVGLNVNDELRANTLWQAPVGPELREKMIAEFEMIKAGF</sequence>
<dbReference type="EMBL" id="FTNV01000001">
    <property type="protein sequence ID" value="SIR97147.1"/>
    <property type="molecule type" value="Genomic_DNA"/>
</dbReference>
<gene>
    <name evidence="6" type="ORF">SAMN05421666_0872</name>
</gene>
<dbReference type="STRING" id="573024.SAMN05216208_1264"/>
<dbReference type="Gene3D" id="3.40.190.10">
    <property type="entry name" value="Periplasmic binding protein-like II"/>
    <property type="match status" value="2"/>
</dbReference>
<keyword evidence="7" id="KW-1185">Reference proteome</keyword>
<evidence type="ECO:0000256" key="1">
    <source>
        <dbReference type="ARBA" id="ARBA00004418"/>
    </source>
</evidence>
<dbReference type="RefSeq" id="WP_244512518.1">
    <property type="nucleotide sequence ID" value="NZ_FOAC01000001.1"/>
</dbReference>
<evidence type="ECO:0000256" key="5">
    <source>
        <dbReference type="ARBA" id="ARBA00022764"/>
    </source>
</evidence>
<dbReference type="Pfam" id="PF13416">
    <property type="entry name" value="SBP_bac_8"/>
    <property type="match status" value="1"/>
</dbReference>
<dbReference type="PANTHER" id="PTHR30222:SF17">
    <property type="entry name" value="SPERMIDINE_PUTRESCINE-BINDING PERIPLASMIC PROTEIN"/>
    <property type="match status" value="1"/>
</dbReference>
<evidence type="ECO:0000313" key="6">
    <source>
        <dbReference type="EMBL" id="SIR97147.1"/>
    </source>
</evidence>
<keyword evidence="4" id="KW-0732">Signal</keyword>
<evidence type="ECO:0000313" key="7">
    <source>
        <dbReference type="Proteomes" id="UP000186019"/>
    </source>
</evidence>
<proteinExistence type="inferred from homology"/>
<name>A0A1N7F9Z0_9RHOB</name>
<dbReference type="PROSITE" id="PS01037">
    <property type="entry name" value="SBP_BACTERIAL_1"/>
    <property type="match status" value="1"/>
</dbReference>
<dbReference type="InterPro" id="IPR006061">
    <property type="entry name" value="SBP_1_CS"/>
</dbReference>
<evidence type="ECO:0000256" key="3">
    <source>
        <dbReference type="ARBA" id="ARBA00022448"/>
    </source>
</evidence>
<dbReference type="Proteomes" id="UP000186019">
    <property type="component" value="Unassembled WGS sequence"/>
</dbReference>
<evidence type="ECO:0000256" key="2">
    <source>
        <dbReference type="ARBA" id="ARBA00008520"/>
    </source>
</evidence>
<dbReference type="GO" id="GO:0042597">
    <property type="term" value="C:periplasmic space"/>
    <property type="evidence" value="ECO:0007669"/>
    <property type="project" value="UniProtKB-SubCell"/>
</dbReference>
<organism evidence="6 7">
    <name type="scientific">Roseovarius nanhaiticus</name>
    <dbReference type="NCBI Taxonomy" id="573024"/>
    <lineage>
        <taxon>Bacteria</taxon>
        <taxon>Pseudomonadati</taxon>
        <taxon>Pseudomonadota</taxon>
        <taxon>Alphaproteobacteria</taxon>
        <taxon>Rhodobacterales</taxon>
        <taxon>Roseobacteraceae</taxon>
        <taxon>Roseovarius</taxon>
    </lineage>
</organism>
<evidence type="ECO:0000256" key="4">
    <source>
        <dbReference type="ARBA" id="ARBA00022729"/>
    </source>
</evidence>